<organism evidence="2">
    <name type="scientific">uncultured Phycisphaerae bacterium</name>
    <dbReference type="NCBI Taxonomy" id="904963"/>
    <lineage>
        <taxon>Bacteria</taxon>
        <taxon>Pseudomonadati</taxon>
        <taxon>Planctomycetota</taxon>
        <taxon>Phycisphaerae</taxon>
        <taxon>environmental samples</taxon>
    </lineage>
</organism>
<accession>A0A6J4N4S3</accession>
<evidence type="ECO:0000313" key="2">
    <source>
        <dbReference type="EMBL" id="CAA9374944.1"/>
    </source>
</evidence>
<gene>
    <name evidence="2" type="ORF">AVDCRST_MAG64-228</name>
</gene>
<feature type="compositionally biased region" description="Basic and acidic residues" evidence="1">
    <location>
        <begin position="32"/>
        <end position="48"/>
    </location>
</feature>
<dbReference type="AlphaFoldDB" id="A0A6J4N4S3"/>
<dbReference type="EMBL" id="CADCUQ010000060">
    <property type="protein sequence ID" value="CAA9374944.1"/>
    <property type="molecule type" value="Genomic_DNA"/>
</dbReference>
<feature type="region of interest" description="Disordered" evidence="1">
    <location>
        <begin position="1"/>
        <end position="68"/>
    </location>
</feature>
<proteinExistence type="predicted"/>
<feature type="non-terminal residue" evidence="2">
    <location>
        <position position="1"/>
    </location>
</feature>
<name>A0A6J4N4S3_9BACT</name>
<protein>
    <submittedName>
        <fullName evidence="2">Membrane protein insertion efficiency factor YidD</fullName>
    </submittedName>
</protein>
<sequence>AAAADLPRPRLPRDARPVPRRALPVPPVLQPVRDRRGQQVRPGRRELAGRQADLPVPPVGRPRVRPGV</sequence>
<feature type="compositionally biased region" description="Basic and acidic residues" evidence="1">
    <location>
        <begin position="7"/>
        <end position="17"/>
    </location>
</feature>
<feature type="non-terminal residue" evidence="2">
    <location>
        <position position="68"/>
    </location>
</feature>
<reference evidence="2" key="1">
    <citation type="submission" date="2020-02" db="EMBL/GenBank/DDBJ databases">
        <authorList>
            <person name="Meier V. D."/>
        </authorList>
    </citation>
    <scope>NUCLEOTIDE SEQUENCE</scope>
    <source>
        <strain evidence="2">AVDCRST_MAG64</strain>
    </source>
</reference>
<evidence type="ECO:0000256" key="1">
    <source>
        <dbReference type="SAM" id="MobiDB-lite"/>
    </source>
</evidence>